<reference evidence="3 4" key="1">
    <citation type="submission" date="2019-12" db="EMBL/GenBank/DDBJ databases">
        <title>Whole genome sequences of Lactococcus raffinolactis strains isolated from sewage.</title>
        <authorList>
            <person name="Ybazeta G."/>
            <person name="Ross M."/>
            <person name="Brabant-Kirwan D."/>
            <person name="Saleh M."/>
            <person name="Dillon J.A."/>
            <person name="Splinter K."/>
            <person name="Nokhbeh R."/>
        </authorList>
    </citation>
    <scope>NUCLEOTIDE SEQUENCE [LARGE SCALE GENOMIC DNA]</scope>
    <source>
        <strain evidence="3 4">Lr_19_5</strain>
    </source>
</reference>
<dbReference type="AlphaFoldDB" id="A0A6H0UHH4"/>
<keyword evidence="2" id="KW-0472">Membrane</keyword>
<dbReference type="Proteomes" id="UP000501945">
    <property type="component" value="Chromosome"/>
</dbReference>
<feature type="region of interest" description="Disordered" evidence="1">
    <location>
        <begin position="37"/>
        <end position="74"/>
    </location>
</feature>
<protein>
    <submittedName>
        <fullName evidence="3">Uncharacterized protein</fullName>
    </submittedName>
</protein>
<feature type="transmembrane region" description="Helical" evidence="2">
    <location>
        <begin position="7"/>
        <end position="27"/>
    </location>
</feature>
<proteinExistence type="predicted"/>
<dbReference type="EMBL" id="CP047616">
    <property type="protein sequence ID" value="QIW54884.1"/>
    <property type="molecule type" value="Genomic_DNA"/>
</dbReference>
<gene>
    <name evidence="3" type="ORF">GU336_12520</name>
</gene>
<evidence type="ECO:0000313" key="4">
    <source>
        <dbReference type="Proteomes" id="UP000501945"/>
    </source>
</evidence>
<keyword evidence="2" id="KW-1133">Transmembrane helix</keyword>
<evidence type="ECO:0000256" key="2">
    <source>
        <dbReference type="SAM" id="Phobius"/>
    </source>
</evidence>
<evidence type="ECO:0000256" key="1">
    <source>
        <dbReference type="SAM" id="MobiDB-lite"/>
    </source>
</evidence>
<name>A0A6H0UHH4_9LACT</name>
<dbReference type="RefSeq" id="WP_167839183.1">
    <property type="nucleotide sequence ID" value="NZ_CP047614.1"/>
</dbReference>
<keyword evidence="2" id="KW-0812">Transmembrane</keyword>
<sequence length="140" mass="16009">MRLNWRKYLLGIIVIVLGLSILFVLFINNNNHKEINRKTKTSVVDSKSKSVENSQSEKRSSSSEGDRKSHQVTTAAEEKNIIELKKGIIEQGMYIRLNGKLELATESNLKDIEKKIKNPVIYDMDKDGEMIMVIADSEER</sequence>
<feature type="compositionally biased region" description="Basic and acidic residues" evidence="1">
    <location>
        <begin position="46"/>
        <end position="69"/>
    </location>
</feature>
<evidence type="ECO:0000313" key="3">
    <source>
        <dbReference type="EMBL" id="QIW54884.1"/>
    </source>
</evidence>
<organism evidence="3 4">
    <name type="scientific">Pseudolactococcus raffinolactis</name>
    <dbReference type="NCBI Taxonomy" id="1366"/>
    <lineage>
        <taxon>Bacteria</taxon>
        <taxon>Bacillati</taxon>
        <taxon>Bacillota</taxon>
        <taxon>Bacilli</taxon>
        <taxon>Lactobacillales</taxon>
        <taxon>Streptococcaceae</taxon>
        <taxon>Pseudolactococcus</taxon>
    </lineage>
</organism>
<accession>A0A6H0UHH4</accession>